<evidence type="ECO:0000256" key="2">
    <source>
        <dbReference type="ARBA" id="ARBA00022490"/>
    </source>
</evidence>
<evidence type="ECO:0000259" key="5">
    <source>
        <dbReference type="Pfam" id="PF15908"/>
    </source>
</evidence>
<comment type="subcellular location">
    <subcellularLocation>
        <location evidence="1">Cytoplasm</location>
        <location evidence="1">Cytoskeleton</location>
        <location evidence="1">Spindle</location>
    </subcellularLocation>
</comment>
<dbReference type="EMBL" id="OU015568">
    <property type="protein sequence ID" value="CAG5090030.1"/>
    <property type="molecule type" value="Genomic_DNA"/>
</dbReference>
<sequence>MCEKWKAEYEELENFYAPIRADLAKFAEESRHWGSENEKKSKELAALNSKLADQMSHANHKQKIKYMNKIKDENELLKTKLSFAECQMKKLKKENDALRDDLNVVRNVRRFDPKKAFQGKQ</sequence>
<protein>
    <submittedName>
        <fullName evidence="6">Oidioi.mRNA.OKI2018_I69.PAR.g12439.t1.cds</fullName>
    </submittedName>
</protein>
<accession>A0ABN7S4Y1</accession>
<keyword evidence="7" id="KW-1185">Reference proteome</keyword>
<dbReference type="PANTHER" id="PTHR18956">
    <property type="entry name" value="HYALURONAN MEDIATED MOTILITY RECEPTOR"/>
    <property type="match status" value="1"/>
</dbReference>
<name>A0ABN7S4Y1_OIKDI</name>
<evidence type="ECO:0000313" key="6">
    <source>
        <dbReference type="EMBL" id="CAG5090030.1"/>
    </source>
</evidence>
<evidence type="ECO:0000256" key="3">
    <source>
        <dbReference type="ARBA" id="ARBA00023212"/>
    </source>
</evidence>
<organism evidence="6 7">
    <name type="scientific">Oikopleura dioica</name>
    <name type="common">Tunicate</name>
    <dbReference type="NCBI Taxonomy" id="34765"/>
    <lineage>
        <taxon>Eukaryota</taxon>
        <taxon>Metazoa</taxon>
        <taxon>Chordata</taxon>
        <taxon>Tunicata</taxon>
        <taxon>Appendicularia</taxon>
        <taxon>Copelata</taxon>
        <taxon>Oikopleuridae</taxon>
        <taxon>Oikopleura</taxon>
    </lineage>
</organism>
<keyword evidence="2" id="KW-0963">Cytoplasm</keyword>
<dbReference type="PANTHER" id="PTHR18956:SF6">
    <property type="entry name" value="HYALURONAN MEDIATED MOTILITY RECEPTOR"/>
    <property type="match status" value="1"/>
</dbReference>
<keyword evidence="4" id="KW-0175">Coiled coil</keyword>
<gene>
    <name evidence="6" type="ORF">OKIOD_LOCUS3997</name>
</gene>
<dbReference type="InterPro" id="IPR031794">
    <property type="entry name" value="HMMR_C"/>
</dbReference>
<dbReference type="InterPro" id="IPR026203">
    <property type="entry name" value="IHABP"/>
</dbReference>
<proteinExistence type="predicted"/>
<keyword evidence="3" id="KW-0206">Cytoskeleton</keyword>
<feature type="domain" description="Hyaluronan-mediated motility receptor C-terminal" evidence="5">
    <location>
        <begin position="3"/>
        <end position="118"/>
    </location>
</feature>
<reference evidence="6 7" key="1">
    <citation type="submission" date="2021-04" db="EMBL/GenBank/DDBJ databases">
        <authorList>
            <person name="Bliznina A."/>
        </authorList>
    </citation>
    <scope>NUCLEOTIDE SEQUENCE [LARGE SCALE GENOMIC DNA]</scope>
</reference>
<feature type="coiled-coil region" evidence="4">
    <location>
        <begin position="67"/>
        <end position="108"/>
    </location>
</feature>
<dbReference type="Proteomes" id="UP001158576">
    <property type="component" value="Chromosome PAR"/>
</dbReference>
<evidence type="ECO:0000256" key="4">
    <source>
        <dbReference type="SAM" id="Coils"/>
    </source>
</evidence>
<dbReference type="Pfam" id="PF15908">
    <property type="entry name" value="HMMR_C"/>
    <property type="match status" value="1"/>
</dbReference>
<evidence type="ECO:0000313" key="7">
    <source>
        <dbReference type="Proteomes" id="UP001158576"/>
    </source>
</evidence>
<evidence type="ECO:0000256" key="1">
    <source>
        <dbReference type="ARBA" id="ARBA00004186"/>
    </source>
</evidence>